<reference evidence="1 2" key="1">
    <citation type="submission" date="2012-04" db="EMBL/GenBank/DDBJ databases">
        <title>The Genome Sequence of Saprolegnia declina VS20.</title>
        <authorList>
            <consortium name="The Broad Institute Genome Sequencing Platform"/>
            <person name="Russ C."/>
            <person name="Nusbaum C."/>
            <person name="Tyler B."/>
            <person name="van West P."/>
            <person name="Dieguez-Uribeondo J."/>
            <person name="de Bruijn I."/>
            <person name="Tripathy S."/>
            <person name="Jiang R."/>
            <person name="Young S.K."/>
            <person name="Zeng Q."/>
            <person name="Gargeya S."/>
            <person name="Fitzgerald M."/>
            <person name="Haas B."/>
            <person name="Abouelleil A."/>
            <person name="Alvarado L."/>
            <person name="Arachchi H.M."/>
            <person name="Berlin A."/>
            <person name="Chapman S.B."/>
            <person name="Goldberg J."/>
            <person name="Griggs A."/>
            <person name="Gujja S."/>
            <person name="Hansen M."/>
            <person name="Howarth C."/>
            <person name="Imamovic A."/>
            <person name="Larimer J."/>
            <person name="McCowen C."/>
            <person name="Montmayeur A."/>
            <person name="Murphy C."/>
            <person name="Neiman D."/>
            <person name="Pearson M."/>
            <person name="Priest M."/>
            <person name="Roberts A."/>
            <person name="Saif S."/>
            <person name="Shea T."/>
            <person name="Sisk P."/>
            <person name="Sykes S."/>
            <person name="Wortman J."/>
            <person name="Nusbaum C."/>
            <person name="Birren B."/>
        </authorList>
    </citation>
    <scope>NUCLEOTIDE SEQUENCE [LARGE SCALE GENOMIC DNA]</scope>
    <source>
        <strain evidence="1 2">VS20</strain>
    </source>
</reference>
<dbReference type="EMBL" id="JH767198">
    <property type="protein sequence ID" value="EQC28121.1"/>
    <property type="molecule type" value="Genomic_DNA"/>
</dbReference>
<evidence type="ECO:0000313" key="1">
    <source>
        <dbReference type="EMBL" id="EQC28121.1"/>
    </source>
</evidence>
<accession>T0Q0Q3</accession>
<dbReference type="RefSeq" id="XP_008618407.1">
    <property type="nucleotide sequence ID" value="XM_008620185.1"/>
</dbReference>
<keyword evidence="2" id="KW-1185">Reference proteome</keyword>
<dbReference type="OMA" id="GLYHVHC"/>
<dbReference type="SUPFAM" id="SSF49842">
    <property type="entry name" value="TNF-like"/>
    <property type="match status" value="1"/>
</dbReference>
<dbReference type="Proteomes" id="UP000030762">
    <property type="component" value="Unassembled WGS sequence"/>
</dbReference>
<dbReference type="GeneID" id="19954808"/>
<dbReference type="InParanoid" id="T0Q0Q3"/>
<proteinExistence type="predicted"/>
<dbReference type="AlphaFoldDB" id="T0Q0Q3"/>
<sequence length="228" mass="25161">MVIWLESKKTKLQWQCKIDDITKHMETTYALPNAVVLAAIKNGLTASDGAASKKPSLALALEIKMSPEWTASYRFEMSAIKVEVVDILEARIRDLEEAKAAPRMEFCTLATTLRHANNTSTMFSWMNSTASTLLRVDKTTNIVVLQPGLYHVHCDLALASVLSATITLNINDHAAKTASYNGHDSYITSNQLDLVYVTYLDAGTRLTLCVNMRQGSATGSTTFILLDR</sequence>
<dbReference type="InterPro" id="IPR008983">
    <property type="entry name" value="Tumour_necrosis_fac-like_dom"/>
</dbReference>
<name>T0Q0Q3_SAPDV</name>
<gene>
    <name evidence="1" type="ORF">SDRG_14081</name>
</gene>
<dbReference type="VEuPathDB" id="FungiDB:SDRG_14081"/>
<organism evidence="1 2">
    <name type="scientific">Saprolegnia diclina (strain VS20)</name>
    <dbReference type="NCBI Taxonomy" id="1156394"/>
    <lineage>
        <taxon>Eukaryota</taxon>
        <taxon>Sar</taxon>
        <taxon>Stramenopiles</taxon>
        <taxon>Oomycota</taxon>
        <taxon>Saprolegniomycetes</taxon>
        <taxon>Saprolegniales</taxon>
        <taxon>Saprolegniaceae</taxon>
        <taxon>Saprolegnia</taxon>
    </lineage>
</organism>
<dbReference type="OrthoDB" id="61413at2759"/>
<protein>
    <recommendedName>
        <fullName evidence="3">C1q domain-containing protein</fullName>
    </recommendedName>
</protein>
<evidence type="ECO:0008006" key="3">
    <source>
        <dbReference type="Google" id="ProtNLM"/>
    </source>
</evidence>
<evidence type="ECO:0000313" key="2">
    <source>
        <dbReference type="Proteomes" id="UP000030762"/>
    </source>
</evidence>